<dbReference type="KEGG" id="mant:BHD05_04580"/>
<reference evidence="2 3" key="1">
    <citation type="submission" date="2016-09" db="EMBL/GenBank/DDBJ databases">
        <title>Complete genome sequence of microbes from the polar regions.</title>
        <authorList>
            <person name="Liao L."/>
            <person name="Chen B."/>
        </authorList>
    </citation>
    <scope>NUCLEOTIDE SEQUENCE [LARGE SCALE GENOMIC DNA]</scope>
    <source>
        <strain evidence="2 3">ZS314</strain>
    </source>
</reference>
<keyword evidence="1" id="KW-1133">Transmembrane helix</keyword>
<feature type="transmembrane region" description="Helical" evidence="1">
    <location>
        <begin position="14"/>
        <end position="38"/>
    </location>
</feature>
<dbReference type="Pfam" id="PF19616">
    <property type="entry name" value="DUF6121"/>
    <property type="match status" value="1"/>
</dbReference>
<dbReference type="EMBL" id="CP017146">
    <property type="protein sequence ID" value="QHO69026.1"/>
    <property type="molecule type" value="Genomic_DNA"/>
</dbReference>
<keyword evidence="1" id="KW-0472">Membrane</keyword>
<accession>A0A7L5AGC3</accession>
<dbReference type="RefSeq" id="WP_161885389.1">
    <property type="nucleotide sequence ID" value="NZ_CP017146.1"/>
</dbReference>
<dbReference type="AlphaFoldDB" id="A0A7L5AGC3"/>
<evidence type="ECO:0000313" key="2">
    <source>
        <dbReference type="EMBL" id="QHO69026.1"/>
    </source>
</evidence>
<sequence>MTAPTQPDPPSRGLLALGATVLAVALLVFVGGFLSLFLDRDLVELPDAGTLVGPVMAVATCGVVFSFVFRRMPLGLGLRALSASLWTLIASPAVGAILYSIVRENLAVIPVFFGTYLLSPFVLSSAVIAGVVVGLAGLAERARPVE</sequence>
<feature type="transmembrane region" description="Helical" evidence="1">
    <location>
        <begin position="81"/>
        <end position="102"/>
    </location>
</feature>
<feature type="transmembrane region" description="Helical" evidence="1">
    <location>
        <begin position="108"/>
        <end position="138"/>
    </location>
</feature>
<evidence type="ECO:0000313" key="3">
    <source>
        <dbReference type="Proteomes" id="UP000464507"/>
    </source>
</evidence>
<organism evidence="2 3">
    <name type="scientific">Marisediminicola antarctica</name>
    <dbReference type="NCBI Taxonomy" id="674079"/>
    <lineage>
        <taxon>Bacteria</taxon>
        <taxon>Bacillati</taxon>
        <taxon>Actinomycetota</taxon>
        <taxon>Actinomycetes</taxon>
        <taxon>Micrococcales</taxon>
        <taxon>Microbacteriaceae</taxon>
        <taxon>Marisediminicola</taxon>
    </lineage>
</organism>
<feature type="transmembrane region" description="Helical" evidence="1">
    <location>
        <begin position="50"/>
        <end position="69"/>
    </location>
</feature>
<gene>
    <name evidence="2" type="ORF">BHD05_04580</name>
</gene>
<proteinExistence type="predicted"/>
<keyword evidence="3" id="KW-1185">Reference proteome</keyword>
<evidence type="ECO:0000256" key="1">
    <source>
        <dbReference type="SAM" id="Phobius"/>
    </source>
</evidence>
<protein>
    <submittedName>
        <fullName evidence="2">Uncharacterized protein</fullName>
    </submittedName>
</protein>
<dbReference type="Proteomes" id="UP000464507">
    <property type="component" value="Chromosome"/>
</dbReference>
<name>A0A7L5AGC3_9MICO</name>
<keyword evidence="1" id="KW-0812">Transmembrane</keyword>
<dbReference type="InterPro" id="IPR046124">
    <property type="entry name" value="DUF6121"/>
</dbReference>